<reference evidence="1" key="2">
    <citation type="journal article" date="2022" name="J. Evol. Biol.">
        <title>Pre- and post-association barriers to host switching in sympatric mutualists.</title>
        <authorList>
            <person name="Dinges Z.M."/>
            <person name="Phillips R.K."/>
            <person name="Lively C.M."/>
            <person name="Bashey F."/>
        </authorList>
    </citation>
    <scope>NUCLEOTIDE SEQUENCE</scope>
    <source>
        <strain evidence="1">MC_266_E_2016</strain>
    </source>
</reference>
<dbReference type="Proteomes" id="UP001222434">
    <property type="component" value="Unassembled WGS sequence"/>
</dbReference>
<accession>A0AAJ1N0G3</accession>
<reference evidence="1" key="1">
    <citation type="submission" date="2021-08" db="EMBL/GenBank/DDBJ databases">
        <authorList>
            <person name="Papudeshi B."/>
            <person name="Bashey-Visser F."/>
        </authorList>
    </citation>
    <scope>NUCLEOTIDE SEQUENCE</scope>
    <source>
        <strain evidence="1">MC_266_E_2016</strain>
    </source>
</reference>
<proteinExistence type="predicted"/>
<dbReference type="EMBL" id="JAILSO010000065">
    <property type="protein sequence ID" value="MDE1479603.1"/>
    <property type="molecule type" value="Genomic_DNA"/>
</dbReference>
<organism evidence="1 2">
    <name type="scientific">Xenorhabdus bovienii</name>
    <name type="common">Xenorhabdus nematophila subsp. bovienii</name>
    <dbReference type="NCBI Taxonomy" id="40576"/>
    <lineage>
        <taxon>Bacteria</taxon>
        <taxon>Pseudomonadati</taxon>
        <taxon>Pseudomonadota</taxon>
        <taxon>Gammaproteobacteria</taxon>
        <taxon>Enterobacterales</taxon>
        <taxon>Morganellaceae</taxon>
        <taxon>Xenorhabdus</taxon>
    </lineage>
</organism>
<gene>
    <name evidence="1" type="ORF">KKJ01_15525</name>
</gene>
<sequence length="199" mass="22967">MNKLEKALNELVKVHEKFNLQGKFEESYGADQAWPNYIKRSEEISFLFEKFSPVNIGIETGFTPIKLFNFDEIEEAQYGYGWIKNSGEITKNPNWPDNNLVFMDDIGGGKPIIALLDTKDTPVYASYDSEKPFKISDSLVDFFLSLSKLIEIVYGEFDIFEICDDNDELKTEFVEMISKEIEPLIGSENFGNFFDYFYG</sequence>
<name>A0AAJ1N0G3_XENBV</name>
<evidence type="ECO:0000313" key="2">
    <source>
        <dbReference type="Proteomes" id="UP001222434"/>
    </source>
</evidence>
<dbReference type="AlphaFoldDB" id="A0AAJ1N0G3"/>
<dbReference type="RefSeq" id="WP_274713168.1">
    <property type="nucleotide sequence ID" value="NZ_JAILSN010000001.1"/>
</dbReference>
<protein>
    <submittedName>
        <fullName evidence="1">Uncharacterized protein</fullName>
    </submittedName>
</protein>
<evidence type="ECO:0000313" key="1">
    <source>
        <dbReference type="EMBL" id="MDE1479603.1"/>
    </source>
</evidence>
<comment type="caution">
    <text evidence="1">The sequence shown here is derived from an EMBL/GenBank/DDBJ whole genome shotgun (WGS) entry which is preliminary data.</text>
</comment>